<accession>A0ABZ1YGT7</accession>
<sequence length="64" mass="6650">MNSQAVRQWCTAGVDRIARWCEISAGAWAAVEAPAVATGMRDAVMVAAVTEFGSPTEPNGGGRL</sequence>
<proteinExistence type="predicted"/>
<dbReference type="Proteomes" id="UP001432062">
    <property type="component" value="Chromosome"/>
</dbReference>
<keyword evidence="2" id="KW-1185">Reference proteome</keyword>
<organism evidence="1 2">
    <name type="scientific">Nocardia vinacea</name>
    <dbReference type="NCBI Taxonomy" id="96468"/>
    <lineage>
        <taxon>Bacteria</taxon>
        <taxon>Bacillati</taxon>
        <taxon>Actinomycetota</taxon>
        <taxon>Actinomycetes</taxon>
        <taxon>Mycobacteriales</taxon>
        <taxon>Nocardiaceae</taxon>
        <taxon>Nocardia</taxon>
    </lineage>
</organism>
<reference evidence="1" key="1">
    <citation type="submission" date="2022-10" db="EMBL/GenBank/DDBJ databases">
        <title>The complete genomes of actinobacterial strains from the NBC collection.</title>
        <authorList>
            <person name="Joergensen T.S."/>
            <person name="Alvarez Arevalo M."/>
            <person name="Sterndorff E.B."/>
            <person name="Faurdal D."/>
            <person name="Vuksanovic O."/>
            <person name="Mourched A.-S."/>
            <person name="Charusanti P."/>
            <person name="Shaw S."/>
            <person name="Blin K."/>
            <person name="Weber T."/>
        </authorList>
    </citation>
    <scope>NUCLEOTIDE SEQUENCE</scope>
    <source>
        <strain evidence="1">NBC_01482</strain>
    </source>
</reference>
<dbReference type="EMBL" id="CP109441">
    <property type="protein sequence ID" value="WUV42429.1"/>
    <property type="molecule type" value="Genomic_DNA"/>
</dbReference>
<evidence type="ECO:0000313" key="1">
    <source>
        <dbReference type="EMBL" id="WUV42429.1"/>
    </source>
</evidence>
<name>A0ABZ1YGT7_9NOCA</name>
<protein>
    <submittedName>
        <fullName evidence="1">Uncharacterized protein</fullName>
    </submittedName>
</protein>
<gene>
    <name evidence="1" type="ORF">OG563_24495</name>
</gene>
<evidence type="ECO:0000313" key="2">
    <source>
        <dbReference type="Proteomes" id="UP001432062"/>
    </source>
</evidence>
<dbReference type="RefSeq" id="WP_327095727.1">
    <property type="nucleotide sequence ID" value="NZ_CP109149.1"/>
</dbReference>